<gene>
    <name evidence="1" type="ORF">LCGC14_1795540</name>
</gene>
<accession>A0A0F9GR63</accession>
<reference evidence="1" key="1">
    <citation type="journal article" date="2015" name="Nature">
        <title>Complex archaea that bridge the gap between prokaryotes and eukaryotes.</title>
        <authorList>
            <person name="Spang A."/>
            <person name="Saw J.H."/>
            <person name="Jorgensen S.L."/>
            <person name="Zaremba-Niedzwiedzka K."/>
            <person name="Martijn J."/>
            <person name="Lind A.E."/>
            <person name="van Eijk R."/>
            <person name="Schleper C."/>
            <person name="Guy L."/>
            <person name="Ettema T.J."/>
        </authorList>
    </citation>
    <scope>NUCLEOTIDE SEQUENCE</scope>
</reference>
<proteinExistence type="predicted"/>
<evidence type="ECO:0000313" key="1">
    <source>
        <dbReference type="EMBL" id="KKM01329.1"/>
    </source>
</evidence>
<dbReference type="EMBL" id="LAZR01017226">
    <property type="protein sequence ID" value="KKM01329.1"/>
    <property type="molecule type" value="Genomic_DNA"/>
</dbReference>
<organism evidence="1">
    <name type="scientific">marine sediment metagenome</name>
    <dbReference type="NCBI Taxonomy" id="412755"/>
    <lineage>
        <taxon>unclassified sequences</taxon>
        <taxon>metagenomes</taxon>
        <taxon>ecological metagenomes</taxon>
    </lineage>
</organism>
<sequence length="99" mass="11172">MTLADLKAAHTGIYQLITAKLIRAGNPVMTWQNLTITDGSGDYEMSTYYDVNLPHLEVRQNDVGKVWRFRIKAIKNGNFINMRGHIAGPAKENEHAKCK</sequence>
<dbReference type="AlphaFoldDB" id="A0A0F9GR63"/>
<protein>
    <submittedName>
        <fullName evidence="1">Uncharacterized protein</fullName>
    </submittedName>
</protein>
<comment type="caution">
    <text evidence="1">The sequence shown here is derived from an EMBL/GenBank/DDBJ whole genome shotgun (WGS) entry which is preliminary data.</text>
</comment>
<name>A0A0F9GR63_9ZZZZ</name>